<organism evidence="2 3">
    <name type="scientific">Fonsecaea multimorphosa CBS 102226</name>
    <dbReference type="NCBI Taxonomy" id="1442371"/>
    <lineage>
        <taxon>Eukaryota</taxon>
        <taxon>Fungi</taxon>
        <taxon>Dikarya</taxon>
        <taxon>Ascomycota</taxon>
        <taxon>Pezizomycotina</taxon>
        <taxon>Eurotiomycetes</taxon>
        <taxon>Chaetothyriomycetidae</taxon>
        <taxon>Chaetothyriales</taxon>
        <taxon>Herpotrichiellaceae</taxon>
        <taxon>Fonsecaea</taxon>
    </lineage>
</organism>
<dbReference type="EMBL" id="KN848067">
    <property type="protein sequence ID" value="KIY00263.1"/>
    <property type="molecule type" value="Genomic_DNA"/>
</dbReference>
<keyword evidence="3" id="KW-1185">Reference proteome</keyword>
<dbReference type="PANTHER" id="PTHR24096:SF422">
    <property type="entry name" value="BCDNA.GH02901"/>
    <property type="match status" value="1"/>
</dbReference>
<accession>A0A0D2K354</accession>
<evidence type="ECO:0000313" key="3">
    <source>
        <dbReference type="Proteomes" id="UP000053411"/>
    </source>
</evidence>
<dbReference type="Proteomes" id="UP000053411">
    <property type="component" value="Unassembled WGS sequence"/>
</dbReference>
<evidence type="ECO:0000259" key="1">
    <source>
        <dbReference type="Pfam" id="PF00501"/>
    </source>
</evidence>
<dbReference type="VEuPathDB" id="FungiDB:Z520_03948"/>
<protein>
    <recommendedName>
        <fullName evidence="1">AMP-dependent synthetase/ligase domain-containing protein</fullName>
    </recommendedName>
</protein>
<proteinExistence type="predicted"/>
<dbReference type="OrthoDB" id="6509636at2759"/>
<feature type="domain" description="AMP-dependent synthetase/ligase" evidence="1">
    <location>
        <begin position="37"/>
        <end position="398"/>
    </location>
</feature>
<dbReference type="STRING" id="1442371.A0A0D2K354"/>
<sequence length="427" mass="46844">MADAPDSISVTQFILGEEYGRFPVKKSRPPQICGVTGFSYSASQVRDRVEHLARAMARDLGCSSREGKDEERVVAIFSLNSIDYQTLSWAVHRMDGVVTPANALYSVSELTYQLKHSGAKCPFASAPQLETALQAASKPGISRKRVYLLELPVEITGKVAVPSDIKTLNQLIQDGSAMVELEPQNWSKGQGKRQVAYLCYSSGTSGLPKGVMISHYNIIFNTLQLDAVEKLLRQGQSLHQTETILGLLPQICHAAAYRGDAVITFPRYSLQQLLSSVQRWKINVLVLVPPIIIEMCNNSSLLAKYDLRSVTRLVTGGAPLREENAKALSQDQPAWKISITETTGVVSYTGADDIWNGSCGPLLPYTEARLVTPEGLDVSSHDRLGELWLRSPSIAMGYKNNPAETSKTFGDDGWMRTGDEAIVKRSP</sequence>
<gene>
    <name evidence="2" type="ORF">Z520_03948</name>
</gene>
<dbReference type="InterPro" id="IPR020845">
    <property type="entry name" value="AMP-binding_CS"/>
</dbReference>
<dbReference type="GeneID" id="27709694"/>
<reference evidence="2 3" key="1">
    <citation type="submission" date="2015-01" db="EMBL/GenBank/DDBJ databases">
        <title>The Genome Sequence of Fonsecaea multimorphosa CBS 102226.</title>
        <authorList>
            <consortium name="The Broad Institute Genomics Platform"/>
            <person name="Cuomo C."/>
            <person name="de Hoog S."/>
            <person name="Gorbushina A."/>
            <person name="Stielow B."/>
            <person name="Teixiera M."/>
            <person name="Abouelleil A."/>
            <person name="Chapman S.B."/>
            <person name="Priest M."/>
            <person name="Young S.K."/>
            <person name="Wortman J."/>
            <person name="Nusbaum C."/>
            <person name="Birren B."/>
        </authorList>
    </citation>
    <scope>NUCLEOTIDE SEQUENCE [LARGE SCALE GENOMIC DNA]</scope>
    <source>
        <strain evidence="2 3">CBS 102226</strain>
    </source>
</reference>
<dbReference type="RefSeq" id="XP_016634385.1">
    <property type="nucleotide sequence ID" value="XM_016774458.1"/>
</dbReference>
<evidence type="ECO:0000313" key="2">
    <source>
        <dbReference type="EMBL" id="KIY00263.1"/>
    </source>
</evidence>
<dbReference type="SUPFAM" id="SSF56801">
    <property type="entry name" value="Acetyl-CoA synthetase-like"/>
    <property type="match status" value="1"/>
</dbReference>
<dbReference type="PANTHER" id="PTHR24096">
    <property type="entry name" value="LONG-CHAIN-FATTY-ACID--COA LIGASE"/>
    <property type="match status" value="1"/>
</dbReference>
<dbReference type="Gene3D" id="3.40.50.12780">
    <property type="entry name" value="N-terminal domain of ligase-like"/>
    <property type="match status" value="1"/>
</dbReference>
<dbReference type="PROSITE" id="PS00455">
    <property type="entry name" value="AMP_BINDING"/>
    <property type="match status" value="1"/>
</dbReference>
<dbReference type="Pfam" id="PF00501">
    <property type="entry name" value="AMP-binding"/>
    <property type="match status" value="1"/>
</dbReference>
<dbReference type="InterPro" id="IPR042099">
    <property type="entry name" value="ANL_N_sf"/>
</dbReference>
<dbReference type="GO" id="GO:0016405">
    <property type="term" value="F:CoA-ligase activity"/>
    <property type="evidence" value="ECO:0007669"/>
    <property type="project" value="TreeGrafter"/>
</dbReference>
<dbReference type="InterPro" id="IPR000873">
    <property type="entry name" value="AMP-dep_synth/lig_dom"/>
</dbReference>
<name>A0A0D2K354_9EURO</name>
<dbReference type="AlphaFoldDB" id="A0A0D2K354"/>